<dbReference type="CDD" id="cd07344">
    <property type="entry name" value="M48_yhfN_like"/>
    <property type="match status" value="1"/>
</dbReference>
<organism evidence="2 3">
    <name type="scientific">Actimicrobium antarcticum</name>
    <dbReference type="NCBI Taxonomy" id="1051899"/>
    <lineage>
        <taxon>Bacteria</taxon>
        <taxon>Pseudomonadati</taxon>
        <taxon>Pseudomonadota</taxon>
        <taxon>Betaproteobacteria</taxon>
        <taxon>Burkholderiales</taxon>
        <taxon>Oxalobacteraceae</taxon>
        <taxon>Actimicrobium</taxon>
    </lineage>
</organism>
<accession>A0ABP7SLL1</accession>
<dbReference type="InterPro" id="IPR002725">
    <property type="entry name" value="YgjP-like_metallopeptidase"/>
</dbReference>
<dbReference type="Gene3D" id="3.30.2010.10">
    <property type="entry name" value="Metalloproteases ('zincins'), catalytic domain"/>
    <property type="match status" value="1"/>
</dbReference>
<keyword evidence="3" id="KW-1185">Reference proteome</keyword>
<keyword evidence="2" id="KW-0645">Protease</keyword>
<dbReference type="Pfam" id="PF01863">
    <property type="entry name" value="YgjP-like"/>
    <property type="match status" value="1"/>
</dbReference>
<gene>
    <name evidence="2" type="ORF">GCM10022212_04250</name>
</gene>
<sequence>MTQPRNLSADANLLSTQQDLFAAELTPLSAQGTGSATSPKRRLHIGNHILEFSLKRSTRRTIGFLINDDGLRVTAPRWVSVAEIDNVVRDKQRWIFAKLNERRDRKARQLPAAMQWSDGAAVPYLGGTLTLRIVAHQRSTISCNLELAELMVCLPVDASEQQRKECVQAWLQLEAKRIFGERLPLYADKLGVRYQSYALSSATRQWGSCTADGRIRLNWRLIHFSLPLIDYVVAHELSHLLEMNHGPRFWSTVQSIFPEFEVARKTLRQQAPATLPAF</sequence>
<feature type="domain" description="YgjP-like metallopeptidase" evidence="1">
    <location>
        <begin position="61"/>
        <end position="269"/>
    </location>
</feature>
<proteinExistence type="predicted"/>
<dbReference type="PANTHER" id="PTHR30399">
    <property type="entry name" value="UNCHARACTERIZED PROTEIN YGJP"/>
    <property type="match status" value="1"/>
</dbReference>
<dbReference type="PANTHER" id="PTHR30399:SF1">
    <property type="entry name" value="UTP PYROPHOSPHATASE"/>
    <property type="match status" value="1"/>
</dbReference>
<evidence type="ECO:0000259" key="1">
    <source>
        <dbReference type="Pfam" id="PF01863"/>
    </source>
</evidence>
<dbReference type="Proteomes" id="UP001501353">
    <property type="component" value="Unassembled WGS sequence"/>
</dbReference>
<evidence type="ECO:0000313" key="3">
    <source>
        <dbReference type="Proteomes" id="UP001501353"/>
    </source>
</evidence>
<reference evidence="3" key="1">
    <citation type="journal article" date="2019" name="Int. J. Syst. Evol. Microbiol.">
        <title>The Global Catalogue of Microorganisms (GCM) 10K type strain sequencing project: providing services to taxonomists for standard genome sequencing and annotation.</title>
        <authorList>
            <consortium name="The Broad Institute Genomics Platform"/>
            <consortium name="The Broad Institute Genome Sequencing Center for Infectious Disease"/>
            <person name="Wu L."/>
            <person name="Ma J."/>
        </authorList>
    </citation>
    <scope>NUCLEOTIDE SEQUENCE [LARGE SCALE GENOMIC DNA]</scope>
    <source>
        <strain evidence="3">JCM 16673</strain>
    </source>
</reference>
<keyword evidence="2" id="KW-0482">Metalloprotease</keyword>
<dbReference type="GO" id="GO:0008237">
    <property type="term" value="F:metallopeptidase activity"/>
    <property type="evidence" value="ECO:0007669"/>
    <property type="project" value="UniProtKB-KW"/>
</dbReference>
<name>A0ABP7SLL1_9BURK</name>
<comment type="caution">
    <text evidence="2">The sequence shown here is derived from an EMBL/GenBank/DDBJ whole genome shotgun (WGS) entry which is preliminary data.</text>
</comment>
<dbReference type="InterPro" id="IPR053136">
    <property type="entry name" value="UTP_pyrophosphatase-like"/>
</dbReference>
<evidence type="ECO:0000313" key="2">
    <source>
        <dbReference type="EMBL" id="GAA4013416.1"/>
    </source>
</evidence>
<protein>
    <submittedName>
        <fullName evidence="2">SprT family zinc-dependent metalloprotease</fullName>
    </submittedName>
</protein>
<dbReference type="EMBL" id="BAAAZE010000003">
    <property type="protein sequence ID" value="GAA4013416.1"/>
    <property type="molecule type" value="Genomic_DNA"/>
</dbReference>
<keyword evidence="2" id="KW-0378">Hydrolase</keyword>